<comment type="subcellular location">
    <subcellularLocation>
        <location evidence="2">Nucleus</location>
    </subcellularLocation>
</comment>
<dbReference type="PANTHER" id="PTHR22930">
    <property type="match status" value="1"/>
</dbReference>
<evidence type="ECO:0000259" key="8">
    <source>
        <dbReference type="Pfam" id="PF13359"/>
    </source>
</evidence>
<dbReference type="Pfam" id="PF13359">
    <property type="entry name" value="DDE_Tnp_4"/>
    <property type="match status" value="1"/>
</dbReference>
<dbReference type="AlphaFoldDB" id="A0AAN7VNS0"/>
<organism evidence="9 10">
    <name type="scientific">Pyrocoelia pectoralis</name>
    <dbReference type="NCBI Taxonomy" id="417401"/>
    <lineage>
        <taxon>Eukaryota</taxon>
        <taxon>Metazoa</taxon>
        <taxon>Ecdysozoa</taxon>
        <taxon>Arthropoda</taxon>
        <taxon>Hexapoda</taxon>
        <taxon>Insecta</taxon>
        <taxon>Pterygota</taxon>
        <taxon>Neoptera</taxon>
        <taxon>Endopterygota</taxon>
        <taxon>Coleoptera</taxon>
        <taxon>Polyphaga</taxon>
        <taxon>Elateriformia</taxon>
        <taxon>Elateroidea</taxon>
        <taxon>Lampyridae</taxon>
        <taxon>Lampyrinae</taxon>
        <taxon>Pyrocoelia</taxon>
    </lineage>
</organism>
<comment type="caution">
    <text evidence="9">The sequence shown here is derived from an EMBL/GenBank/DDBJ whole genome shotgun (WGS) entry which is preliminary data.</text>
</comment>
<sequence>MSNISDHLQEINERGTWLLGIQIKSWSWVITIFIINFLGDSGYPLKPWLLTPIERAAEGTPEARYTSAHIHVRNCIERCNGVLKSRFRCLLKHRVLHYSPLQAAKIIYSCCVLHNILIQNNVEVDEDLENEDNAIIHNNNVNILAAKRRIRAQLIRNNFM</sequence>
<name>A0AAN7VNS0_9COLE</name>
<dbReference type="GO" id="GO:0005634">
    <property type="term" value="C:nucleus"/>
    <property type="evidence" value="ECO:0007669"/>
    <property type="project" value="UniProtKB-SubCell"/>
</dbReference>
<evidence type="ECO:0000313" key="9">
    <source>
        <dbReference type="EMBL" id="KAK5647958.1"/>
    </source>
</evidence>
<dbReference type="InterPro" id="IPR045249">
    <property type="entry name" value="HARBI1-like"/>
</dbReference>
<protein>
    <recommendedName>
        <fullName evidence="8">DDE Tnp4 domain-containing protein</fullName>
    </recommendedName>
</protein>
<evidence type="ECO:0000256" key="5">
    <source>
        <dbReference type="ARBA" id="ARBA00022723"/>
    </source>
</evidence>
<dbReference type="PANTHER" id="PTHR22930:SF267">
    <property type="entry name" value="NUCLEASE HARBI1-RELATED"/>
    <property type="match status" value="1"/>
</dbReference>
<dbReference type="GO" id="GO:0004518">
    <property type="term" value="F:nuclease activity"/>
    <property type="evidence" value="ECO:0007669"/>
    <property type="project" value="UniProtKB-KW"/>
</dbReference>
<dbReference type="InterPro" id="IPR027806">
    <property type="entry name" value="HARBI1_dom"/>
</dbReference>
<keyword evidence="4" id="KW-0540">Nuclease</keyword>
<keyword evidence="6" id="KW-0378">Hydrolase</keyword>
<evidence type="ECO:0000256" key="7">
    <source>
        <dbReference type="ARBA" id="ARBA00023242"/>
    </source>
</evidence>
<evidence type="ECO:0000256" key="1">
    <source>
        <dbReference type="ARBA" id="ARBA00001968"/>
    </source>
</evidence>
<gene>
    <name evidence="9" type="ORF">RI129_002850</name>
</gene>
<dbReference type="GO" id="GO:0046872">
    <property type="term" value="F:metal ion binding"/>
    <property type="evidence" value="ECO:0007669"/>
    <property type="project" value="UniProtKB-KW"/>
</dbReference>
<accession>A0AAN7VNS0</accession>
<evidence type="ECO:0000256" key="3">
    <source>
        <dbReference type="ARBA" id="ARBA00006958"/>
    </source>
</evidence>
<proteinExistence type="inferred from homology"/>
<reference evidence="9 10" key="1">
    <citation type="journal article" date="2024" name="Insects">
        <title>An Improved Chromosome-Level Genome Assembly of the Firefly Pyrocoelia pectoralis.</title>
        <authorList>
            <person name="Fu X."/>
            <person name="Meyer-Rochow V.B."/>
            <person name="Ballantyne L."/>
            <person name="Zhu X."/>
        </authorList>
    </citation>
    <scope>NUCLEOTIDE SEQUENCE [LARGE SCALE GENOMIC DNA]</scope>
    <source>
        <strain evidence="9">XCY_ONT2</strain>
    </source>
</reference>
<comment type="cofactor">
    <cofactor evidence="1">
        <name>a divalent metal cation</name>
        <dbReference type="ChEBI" id="CHEBI:60240"/>
    </cofactor>
</comment>
<dbReference type="Proteomes" id="UP001329430">
    <property type="component" value="Chromosome 2"/>
</dbReference>
<evidence type="ECO:0000256" key="2">
    <source>
        <dbReference type="ARBA" id="ARBA00004123"/>
    </source>
</evidence>
<dbReference type="EMBL" id="JAVRBK010000002">
    <property type="protein sequence ID" value="KAK5647958.1"/>
    <property type="molecule type" value="Genomic_DNA"/>
</dbReference>
<keyword evidence="5" id="KW-0479">Metal-binding</keyword>
<evidence type="ECO:0000313" key="10">
    <source>
        <dbReference type="Proteomes" id="UP001329430"/>
    </source>
</evidence>
<evidence type="ECO:0000256" key="4">
    <source>
        <dbReference type="ARBA" id="ARBA00022722"/>
    </source>
</evidence>
<evidence type="ECO:0000256" key="6">
    <source>
        <dbReference type="ARBA" id="ARBA00022801"/>
    </source>
</evidence>
<keyword evidence="10" id="KW-1185">Reference proteome</keyword>
<feature type="domain" description="DDE Tnp4" evidence="8">
    <location>
        <begin position="37"/>
        <end position="115"/>
    </location>
</feature>
<comment type="similarity">
    <text evidence="3">Belongs to the HARBI1 family.</text>
</comment>
<dbReference type="GO" id="GO:0016787">
    <property type="term" value="F:hydrolase activity"/>
    <property type="evidence" value="ECO:0007669"/>
    <property type="project" value="UniProtKB-KW"/>
</dbReference>
<keyword evidence="7" id="KW-0539">Nucleus</keyword>